<keyword evidence="3 11" id="KW-0812">Transmembrane</keyword>
<name>A0ABM4SGB2_BOSIN</name>
<dbReference type="PROSITE" id="PS50240">
    <property type="entry name" value="TRYPSIN_DOM"/>
    <property type="match status" value="1"/>
</dbReference>
<evidence type="ECO:0000259" key="13">
    <source>
        <dbReference type="PROSITE" id="PS50240"/>
    </source>
</evidence>
<evidence type="ECO:0000256" key="8">
    <source>
        <dbReference type="ARBA" id="ARBA00023136"/>
    </source>
</evidence>
<keyword evidence="2 10" id="KW-0645">Protease</keyword>
<evidence type="ECO:0000313" key="14">
    <source>
        <dbReference type="Proteomes" id="UP001652663"/>
    </source>
</evidence>
<dbReference type="InterPro" id="IPR043504">
    <property type="entry name" value="Peptidase_S1_PA_chymotrypsin"/>
</dbReference>
<feature type="domain" description="SEA" evidence="12">
    <location>
        <begin position="135"/>
        <end position="252"/>
    </location>
</feature>
<keyword evidence="7 11" id="KW-1133">Transmembrane helix</keyword>
<keyword evidence="6" id="KW-0735">Signal-anchor</keyword>
<keyword evidence="5 10" id="KW-0720">Serine protease</keyword>
<evidence type="ECO:0000313" key="15">
    <source>
        <dbReference type="RefSeq" id="XP_070646840.1"/>
    </source>
</evidence>
<dbReference type="InterPro" id="IPR033116">
    <property type="entry name" value="TRYPSIN_SER"/>
</dbReference>
<accession>A0ABM4SGB2</accession>
<dbReference type="InterPro" id="IPR036364">
    <property type="entry name" value="SEA_dom_sf"/>
</dbReference>
<dbReference type="InterPro" id="IPR001254">
    <property type="entry name" value="Trypsin_dom"/>
</dbReference>
<keyword evidence="4 10" id="KW-0378">Hydrolase</keyword>
<evidence type="ECO:0000256" key="4">
    <source>
        <dbReference type="ARBA" id="ARBA00022801"/>
    </source>
</evidence>
<evidence type="ECO:0000256" key="3">
    <source>
        <dbReference type="ARBA" id="ARBA00022692"/>
    </source>
</evidence>
<sequence length="515" mass="59054">MEREDLDGKKLWRKAGILSEENNELEQNNEDSTFEHTRKEMHIMEYEDGTRHVGNYITRGLGIELYYNFFFLPYCFSFHYHRPLECSQANYPQVEYQRRQQCWGPISLSLFTLAIIAIIGIAIGIVTHFVVEDDKSFYYLASFKATNIKYRECYGIRTSKQFIERSHQIERMMSRIFQHSGEGRFIKSHVIKLSPDQNGMNIHMVLVFRFPSTDSAEQVRKKIERILYQSLKREPMPLTIYKPSFTLTPIDNKKMRNFLNSRCGIRMTPSYMPLPAFASTERIVQGSEAALEGEWPWQASLQLIGAGHQCGASLISNTWLLTAAHCFRRNKDPNRWIVTFGITITPPAVKRSLRKIIIHENYRKETNENDIALAQLDTRVEFSNVVQRVCLPDSSIKLPPKTGVFVTGFGSIVDDGPTQNKLRQARVETISTEVCNRKDVYDGMITSGMLCAGFMEGKVDACKGDSGGPLVYDNHEIWYLVGIVSWGQSCALPKKPGVYTRVSQYRNWIASKTGI</sequence>
<dbReference type="InterPro" id="IPR018114">
    <property type="entry name" value="TRYPSIN_HIS"/>
</dbReference>
<keyword evidence="14" id="KW-1185">Reference proteome</keyword>
<dbReference type="Gene3D" id="2.40.10.10">
    <property type="entry name" value="Trypsin-like serine proteases"/>
    <property type="match status" value="2"/>
</dbReference>
<dbReference type="PROSITE" id="PS00134">
    <property type="entry name" value="TRYPSIN_HIS"/>
    <property type="match status" value="1"/>
</dbReference>
<dbReference type="Pfam" id="PF01390">
    <property type="entry name" value="SEA"/>
    <property type="match status" value="1"/>
</dbReference>
<proteinExistence type="predicted"/>
<feature type="domain" description="Peptidase S1" evidence="13">
    <location>
        <begin position="283"/>
        <end position="514"/>
    </location>
</feature>
<dbReference type="InterPro" id="IPR001314">
    <property type="entry name" value="Peptidase_S1A"/>
</dbReference>
<dbReference type="InterPro" id="IPR000082">
    <property type="entry name" value="SEA_dom"/>
</dbReference>
<dbReference type="SUPFAM" id="SSF50494">
    <property type="entry name" value="Trypsin-like serine proteases"/>
    <property type="match status" value="1"/>
</dbReference>
<keyword evidence="8 11" id="KW-0472">Membrane</keyword>
<evidence type="ECO:0000256" key="10">
    <source>
        <dbReference type="RuleBase" id="RU363034"/>
    </source>
</evidence>
<dbReference type="RefSeq" id="XP_070646840.1">
    <property type="nucleotide sequence ID" value="XM_070790739.1"/>
</dbReference>
<dbReference type="PROSITE" id="PS50024">
    <property type="entry name" value="SEA"/>
    <property type="match status" value="1"/>
</dbReference>
<evidence type="ECO:0000256" key="1">
    <source>
        <dbReference type="ARBA" id="ARBA00004606"/>
    </source>
</evidence>
<dbReference type="Pfam" id="PF00089">
    <property type="entry name" value="Trypsin"/>
    <property type="match status" value="1"/>
</dbReference>
<dbReference type="SUPFAM" id="SSF82671">
    <property type="entry name" value="SEA domain"/>
    <property type="match status" value="1"/>
</dbReference>
<dbReference type="CDD" id="cd00190">
    <property type="entry name" value="Tryp_SPc"/>
    <property type="match status" value="1"/>
</dbReference>
<dbReference type="PRINTS" id="PR00722">
    <property type="entry name" value="CHYMOTRYPSIN"/>
</dbReference>
<evidence type="ECO:0000256" key="7">
    <source>
        <dbReference type="ARBA" id="ARBA00022989"/>
    </source>
</evidence>
<dbReference type="SMART" id="SM00020">
    <property type="entry name" value="Tryp_SPc"/>
    <property type="match status" value="1"/>
</dbReference>
<organism evidence="14 15">
    <name type="scientific">Bos indicus</name>
    <name type="common">Zebu</name>
    <dbReference type="NCBI Taxonomy" id="9915"/>
    <lineage>
        <taxon>Eukaryota</taxon>
        <taxon>Metazoa</taxon>
        <taxon>Chordata</taxon>
        <taxon>Craniata</taxon>
        <taxon>Vertebrata</taxon>
        <taxon>Euteleostomi</taxon>
        <taxon>Mammalia</taxon>
        <taxon>Eutheria</taxon>
        <taxon>Laurasiatheria</taxon>
        <taxon>Artiodactyla</taxon>
        <taxon>Ruminantia</taxon>
        <taxon>Pecora</taxon>
        <taxon>Bovidae</taxon>
        <taxon>Bovinae</taxon>
        <taxon>Bos</taxon>
    </lineage>
</organism>
<evidence type="ECO:0000256" key="5">
    <source>
        <dbReference type="ARBA" id="ARBA00022825"/>
    </source>
</evidence>
<dbReference type="InterPro" id="IPR009003">
    <property type="entry name" value="Peptidase_S1_PA"/>
</dbReference>
<evidence type="ECO:0000259" key="12">
    <source>
        <dbReference type="PROSITE" id="PS50024"/>
    </source>
</evidence>
<dbReference type="GO" id="GO:0008233">
    <property type="term" value="F:peptidase activity"/>
    <property type="evidence" value="ECO:0007669"/>
    <property type="project" value="UniProtKB-KW"/>
</dbReference>
<evidence type="ECO:0000256" key="11">
    <source>
        <dbReference type="SAM" id="Phobius"/>
    </source>
</evidence>
<dbReference type="PANTHER" id="PTHR24252">
    <property type="entry name" value="ACROSIN-RELATED"/>
    <property type="match status" value="1"/>
</dbReference>
<reference evidence="15" key="1">
    <citation type="submission" date="2025-08" db="UniProtKB">
        <authorList>
            <consortium name="RefSeq"/>
        </authorList>
    </citation>
    <scope>IDENTIFICATION</scope>
    <source>
        <tissue evidence="15">Blood</tissue>
    </source>
</reference>
<feature type="transmembrane region" description="Helical" evidence="11">
    <location>
        <begin position="108"/>
        <end position="131"/>
    </location>
</feature>
<comment type="subcellular location">
    <subcellularLocation>
        <location evidence="1">Membrane</location>
        <topology evidence="1">Single-pass type II membrane protein</topology>
    </subcellularLocation>
</comment>
<dbReference type="PROSITE" id="PS00135">
    <property type="entry name" value="TRYPSIN_SER"/>
    <property type="match status" value="1"/>
</dbReference>
<protein>
    <submittedName>
        <fullName evidence="15">Transmembrane protease serine 11F</fullName>
    </submittedName>
</protein>
<evidence type="ECO:0000256" key="6">
    <source>
        <dbReference type="ARBA" id="ARBA00022968"/>
    </source>
</evidence>
<dbReference type="Proteomes" id="UP001652663">
    <property type="component" value="Chromosome 6"/>
</dbReference>
<evidence type="ECO:0000256" key="9">
    <source>
        <dbReference type="ARBA" id="ARBA00023157"/>
    </source>
</evidence>
<dbReference type="PANTHER" id="PTHR24252:SF17">
    <property type="entry name" value="SUPPRESSOR OF TUMORIGENICITY 14 PROTEIN HOMOLOG-RELATED"/>
    <property type="match status" value="1"/>
</dbReference>
<dbReference type="Gene3D" id="3.30.70.960">
    <property type="entry name" value="SEA domain"/>
    <property type="match status" value="1"/>
</dbReference>
<gene>
    <name evidence="15" type="primary">LOC109560042</name>
</gene>
<dbReference type="GO" id="GO:0006508">
    <property type="term" value="P:proteolysis"/>
    <property type="evidence" value="ECO:0007669"/>
    <property type="project" value="UniProtKB-KW"/>
</dbReference>
<keyword evidence="9" id="KW-1015">Disulfide bond</keyword>
<evidence type="ECO:0000256" key="2">
    <source>
        <dbReference type="ARBA" id="ARBA00022670"/>
    </source>
</evidence>
<dbReference type="GeneID" id="109560042"/>